<dbReference type="Proteomes" id="UP001177021">
    <property type="component" value="Unassembled WGS sequence"/>
</dbReference>
<comment type="caution">
    <text evidence="1">The sequence shown here is derived from an EMBL/GenBank/DDBJ whole genome shotgun (WGS) entry which is preliminary data.</text>
</comment>
<protein>
    <submittedName>
        <fullName evidence="1">Uncharacterized protein</fullName>
    </submittedName>
</protein>
<sequence>MTERSEQENGTFQKVFRTMENDEVVFRNGNAVLVAKPLTVVRALTSTGGARVLATPPFLNPNSDEFDSCKTPMIEVKDEPQELEKEVKTVSVDSQSAAEDVVYEERRSMLSFDDFLKSTNTQVASVDESLKSLESADVGVVCEMQESVKVESVDESLKSMEVEPPIRTVEEVTNVDVACETQESVRVEPVKEPTTLVEPVGPVCAEKQAVSDDEVEVLKVVKGKQAVSDDVRVLKVVKKEVVEEKKILIPNLDDGDFPVEPGWSLLGSKVETATSMAKGVRRLVDNEIVYFNFPNPQASYKFQWIVRVSTKRSGVVGRLPMEWAKSVIPLVQSGNVKVRGRCVAAPVKLETMQEIYILVSFYAHNSLFAECVDTSWRLEACGHINSAAYPLFTLLNMLGIEPYRKADFTPEEMKARKRVLKLDSDEALVFPVNKRRKAAEPLPQPSEDEQALSESALNKLIGAAEVFDLEEKEAPKTLMCSLKPYQSQALYWMTEIEKGGDDENAEKNLHPCWSAYNLCHGKRIYVNIFTGEAAKKFPQATQMARGGILADAMGLGKTVMTIALILSNTGRMKSEDSDTESIYDNIFSTKRRNVNPYNVEGGTLIVCPMALLGQWKDELETHSKPGSISIFVHYGGGRTTNPDLLLEYDVVLTTYGVLSAAFKSEGENSIYHRVKWYRVVLDEAHHIKSHKSQVAAAAIALSSHCRWCLTGTPLQNSLEDLFSLLSFLRVEPWCNWQWWTKLIQKPYEQGDQRALKLVKGILRTLMLRRTKETKDKEGRPILVLPPTDIQLIECEQSESERDFYDALFLRSKVQFEQYVAQGKVLNHYANILDLLMQLRRCCNHPFLVMSGSDPAKYADLSRLARKFLESHTESSDMCSESGAQQNAELNKLASLACTFLQNSVSASHSVQSRGYIDEVLGHIQKGETVECSICMESPDDPVFTPCAHQFCRECLFNCWGTSMGGKCPICRQSLKKSDLIALPTESPFKVDIENNLTESSKLSKLFDFLEKIQKYSDEKSIVFSQWTSFFNLLENPLRRRGIGFLRFDGKLTQKQRESVLKEFNNTKEKRVLLMSLKAGGVGLNLTAASNVFLMDPWWNPAVEEQAIMRIHRIGQKRKVTVRRFIVKGTVEDRLQQVQAKKQKMISGALTDDEVRTSRIQDLKMLFS</sequence>
<reference evidence="1" key="1">
    <citation type="submission" date="2023-10" db="EMBL/GenBank/DDBJ databases">
        <authorList>
            <person name="Rodriguez Cubillos JULIANA M."/>
            <person name="De Vega J."/>
        </authorList>
    </citation>
    <scope>NUCLEOTIDE SEQUENCE</scope>
</reference>
<evidence type="ECO:0000313" key="1">
    <source>
        <dbReference type="EMBL" id="CAJ2673815.1"/>
    </source>
</evidence>
<accession>A0ACB0LWB3</accession>
<name>A0ACB0LWB3_TRIPR</name>
<dbReference type="EMBL" id="CASHSV030000716">
    <property type="protein sequence ID" value="CAJ2673815.1"/>
    <property type="molecule type" value="Genomic_DNA"/>
</dbReference>
<gene>
    <name evidence="1" type="ORF">MILVUS5_LOCUS37227</name>
</gene>
<evidence type="ECO:0000313" key="2">
    <source>
        <dbReference type="Proteomes" id="UP001177021"/>
    </source>
</evidence>
<proteinExistence type="predicted"/>
<organism evidence="1 2">
    <name type="scientific">Trifolium pratense</name>
    <name type="common">Red clover</name>
    <dbReference type="NCBI Taxonomy" id="57577"/>
    <lineage>
        <taxon>Eukaryota</taxon>
        <taxon>Viridiplantae</taxon>
        <taxon>Streptophyta</taxon>
        <taxon>Embryophyta</taxon>
        <taxon>Tracheophyta</taxon>
        <taxon>Spermatophyta</taxon>
        <taxon>Magnoliopsida</taxon>
        <taxon>eudicotyledons</taxon>
        <taxon>Gunneridae</taxon>
        <taxon>Pentapetalae</taxon>
        <taxon>rosids</taxon>
        <taxon>fabids</taxon>
        <taxon>Fabales</taxon>
        <taxon>Fabaceae</taxon>
        <taxon>Papilionoideae</taxon>
        <taxon>50 kb inversion clade</taxon>
        <taxon>NPAAA clade</taxon>
        <taxon>Hologalegina</taxon>
        <taxon>IRL clade</taxon>
        <taxon>Trifolieae</taxon>
        <taxon>Trifolium</taxon>
    </lineage>
</organism>
<keyword evidence="2" id="KW-1185">Reference proteome</keyword>